<evidence type="ECO:0000313" key="2">
    <source>
        <dbReference type="Proteomes" id="UP000223534"/>
    </source>
</evidence>
<organism evidence="1 2">
    <name type="scientific">Bacillus phage Taffo16</name>
    <dbReference type="NCBI Taxonomy" id="2030094"/>
    <lineage>
        <taxon>Viruses</taxon>
        <taxon>Duplodnaviria</taxon>
        <taxon>Heunggongvirae</taxon>
        <taxon>Uroviricota</taxon>
        <taxon>Caudoviricetes</taxon>
        <taxon>Herelleviridae</taxon>
        <taxon>Bastillevirinae</taxon>
        <taxon>Bequatrovirus</taxon>
        <taxon>Bequatrovirus riley</taxon>
    </lineage>
</organism>
<accession>A0A249XVR8</accession>
<name>A0A249XVR8_9CAUD</name>
<gene>
    <name evidence="1" type="ORF">TAFFO16_279</name>
</gene>
<dbReference type="EMBL" id="MF765814">
    <property type="protein sequence ID" value="ASZ76012.1"/>
    <property type="molecule type" value="Genomic_DNA"/>
</dbReference>
<reference evidence="2" key="1">
    <citation type="submission" date="2017-08" db="EMBL/GenBank/DDBJ databases">
        <authorList>
            <person name="Puglisi K.M."/>
            <person name="Abker F."/>
            <person name="Adetunja A."/>
            <person name="Azinge I."/>
            <person name="Baskerville V."/>
            <person name="Brown C."/>
            <person name="Cabassa I."/>
            <person name="Cannady D."/>
            <person name="Duran G."/>
            <person name="Franklin M."/>
            <person name="Kontchou K."/>
            <person name="Kelly K."/>
            <person name="Mohamed A."/>
            <person name="Okusolubo T."/>
            <person name="Oriala D."/>
            <person name="Shrestha A."/>
            <person name="Song A."/>
            <person name="Spruill R."/>
            <person name="Williams K."/>
            <person name="Nunn R."/>
            <person name="Johnson A."/>
            <person name="Erill I."/>
            <person name="Caruso S.M."/>
        </authorList>
    </citation>
    <scope>NUCLEOTIDE SEQUENCE [LARGE SCALE GENOMIC DNA]</scope>
</reference>
<proteinExistence type="predicted"/>
<evidence type="ECO:0000313" key="1">
    <source>
        <dbReference type="EMBL" id="ASZ76012.1"/>
    </source>
</evidence>
<sequence>MANRIDVNERTCVHVYETNVKINQLKAMAKDGFDYDSIFITKEELLQLAEQIKEEQNNG</sequence>
<dbReference type="Proteomes" id="UP000223534">
    <property type="component" value="Segment"/>
</dbReference>
<protein>
    <submittedName>
        <fullName evidence="1">Uncharacterized protein</fullName>
    </submittedName>
</protein>